<dbReference type="Proteomes" id="UP000829720">
    <property type="component" value="Unassembled WGS sequence"/>
</dbReference>
<dbReference type="AlphaFoldDB" id="A0A8T3DKI9"/>
<dbReference type="EMBL" id="JAERUA010000007">
    <property type="protein sequence ID" value="KAI1897753.1"/>
    <property type="molecule type" value="Genomic_DNA"/>
</dbReference>
<sequence>MWKIASAHKVMWLFSLFLKGVKGCVLYPTKWGQETVHIVHIKTSLFFMEKTTDHTQVPAENNNQCCQLKTSPNFWQKGAYCCCCRFWLQALQKEICLIFCMLFHFFSGHSITITT</sequence>
<name>A0A8T3DKI9_9TELE</name>
<evidence type="ECO:0000313" key="3">
    <source>
        <dbReference type="Proteomes" id="UP000829720"/>
    </source>
</evidence>
<feature type="signal peptide" evidence="1">
    <location>
        <begin position="1"/>
        <end position="23"/>
    </location>
</feature>
<evidence type="ECO:0008006" key="4">
    <source>
        <dbReference type="Google" id="ProtNLM"/>
    </source>
</evidence>
<organism evidence="2 3">
    <name type="scientific">Albula goreensis</name>
    <dbReference type="NCBI Taxonomy" id="1534307"/>
    <lineage>
        <taxon>Eukaryota</taxon>
        <taxon>Metazoa</taxon>
        <taxon>Chordata</taxon>
        <taxon>Craniata</taxon>
        <taxon>Vertebrata</taxon>
        <taxon>Euteleostomi</taxon>
        <taxon>Actinopterygii</taxon>
        <taxon>Neopterygii</taxon>
        <taxon>Teleostei</taxon>
        <taxon>Albuliformes</taxon>
        <taxon>Albulidae</taxon>
        <taxon>Albula</taxon>
    </lineage>
</organism>
<evidence type="ECO:0000313" key="2">
    <source>
        <dbReference type="EMBL" id="KAI1897753.1"/>
    </source>
</evidence>
<keyword evidence="3" id="KW-1185">Reference proteome</keyword>
<evidence type="ECO:0000256" key="1">
    <source>
        <dbReference type="SAM" id="SignalP"/>
    </source>
</evidence>
<reference evidence="2" key="1">
    <citation type="submission" date="2021-01" db="EMBL/GenBank/DDBJ databases">
        <authorList>
            <person name="Zahm M."/>
            <person name="Roques C."/>
            <person name="Cabau C."/>
            <person name="Klopp C."/>
            <person name="Donnadieu C."/>
            <person name="Jouanno E."/>
            <person name="Lampietro C."/>
            <person name="Louis A."/>
            <person name="Herpin A."/>
            <person name="Echchiki A."/>
            <person name="Berthelot C."/>
            <person name="Parey E."/>
            <person name="Roest-Crollius H."/>
            <person name="Braasch I."/>
            <person name="Postlethwait J."/>
            <person name="Bobe J."/>
            <person name="Montfort J."/>
            <person name="Bouchez O."/>
            <person name="Begum T."/>
            <person name="Mejri S."/>
            <person name="Adams A."/>
            <person name="Chen W.-J."/>
            <person name="Guiguen Y."/>
        </authorList>
    </citation>
    <scope>NUCLEOTIDE SEQUENCE</scope>
    <source>
        <tissue evidence="2">Blood</tissue>
    </source>
</reference>
<gene>
    <name evidence="2" type="ORF">AGOR_G00086520</name>
</gene>
<comment type="caution">
    <text evidence="2">The sequence shown here is derived from an EMBL/GenBank/DDBJ whole genome shotgun (WGS) entry which is preliminary data.</text>
</comment>
<keyword evidence="1" id="KW-0732">Signal</keyword>
<feature type="chain" id="PRO_5035932545" description="Secreted protein" evidence="1">
    <location>
        <begin position="24"/>
        <end position="115"/>
    </location>
</feature>
<proteinExistence type="predicted"/>
<accession>A0A8T3DKI9</accession>
<protein>
    <recommendedName>
        <fullName evidence="4">Secreted protein</fullName>
    </recommendedName>
</protein>